<keyword evidence="4 12" id="KW-0963">Cytoplasm</keyword>
<comment type="subcellular location">
    <subcellularLocation>
        <location evidence="1 12">Cytoplasm</location>
    </subcellularLocation>
</comment>
<feature type="binding site" evidence="12">
    <location>
        <position position="43"/>
    </location>
    <ligand>
        <name>[4Fe-4S] cluster</name>
        <dbReference type="ChEBI" id="CHEBI:49883"/>
    </ligand>
</feature>
<comment type="PTM">
    <text evidence="12">Upon Fe-S cluster removal intramolecular disulfide bonds are formed.</text>
</comment>
<evidence type="ECO:0000256" key="6">
    <source>
        <dbReference type="ARBA" id="ARBA00023004"/>
    </source>
</evidence>
<comment type="PTM">
    <text evidence="12">The Fe-S cluster can be nitrosylated by nitric oxide (NO).</text>
</comment>
<evidence type="ECO:0000313" key="14">
    <source>
        <dbReference type="EMBL" id="RPE36684.1"/>
    </source>
</evidence>
<comment type="similarity">
    <text evidence="2 12">Belongs to the WhiB family.</text>
</comment>
<keyword evidence="6 12" id="KW-0408">Iron</keyword>
<evidence type="ECO:0000256" key="9">
    <source>
        <dbReference type="ARBA" id="ARBA00023125"/>
    </source>
</evidence>
<evidence type="ECO:0000259" key="13">
    <source>
        <dbReference type="Pfam" id="PF02467"/>
    </source>
</evidence>
<reference evidence="14 15" key="1">
    <citation type="submission" date="2018-11" db="EMBL/GenBank/DDBJ databases">
        <title>Sequencing the genomes of 1000 actinobacteria strains.</title>
        <authorList>
            <person name="Klenk H.-P."/>
        </authorList>
    </citation>
    <scope>NUCLEOTIDE SEQUENCE [LARGE SCALE GENOMIC DNA]</scope>
    <source>
        <strain evidence="14 15">DSM 44781</strain>
    </source>
</reference>
<dbReference type="AlphaFoldDB" id="A0A3N4SJK0"/>
<evidence type="ECO:0000256" key="8">
    <source>
        <dbReference type="ARBA" id="ARBA00023015"/>
    </source>
</evidence>
<keyword evidence="8 12" id="KW-0805">Transcription regulation</keyword>
<dbReference type="GO" id="GO:0003677">
    <property type="term" value="F:DNA binding"/>
    <property type="evidence" value="ECO:0007669"/>
    <property type="project" value="UniProtKB-UniRule"/>
</dbReference>
<evidence type="ECO:0000256" key="7">
    <source>
        <dbReference type="ARBA" id="ARBA00023014"/>
    </source>
</evidence>
<proteinExistence type="inferred from homology"/>
<comment type="cofactor">
    <cofactor evidence="12">
        <name>[4Fe-4S] cluster</name>
        <dbReference type="ChEBI" id="CHEBI:49883"/>
    </cofactor>
    <text evidence="12">Binds 1 [4Fe-4S] cluster per subunit. Following nitrosylation of the [4Fe-4S] cluster binds 1 [4Fe-8(NO)] cluster per subunit.</text>
</comment>
<keyword evidence="11 12" id="KW-0804">Transcription</keyword>
<dbReference type="GO" id="GO:0047134">
    <property type="term" value="F:protein-disulfide reductase [NAD(P)H] activity"/>
    <property type="evidence" value="ECO:0007669"/>
    <property type="project" value="TreeGrafter"/>
</dbReference>
<evidence type="ECO:0000256" key="1">
    <source>
        <dbReference type="ARBA" id="ARBA00004496"/>
    </source>
</evidence>
<dbReference type="Pfam" id="PF02467">
    <property type="entry name" value="Whib"/>
    <property type="match status" value="1"/>
</dbReference>
<evidence type="ECO:0000256" key="11">
    <source>
        <dbReference type="ARBA" id="ARBA00023163"/>
    </source>
</evidence>
<keyword evidence="10 12" id="KW-1015">Disulfide bond</keyword>
<keyword evidence="15" id="KW-1185">Reference proteome</keyword>
<gene>
    <name evidence="12" type="primary">whiB</name>
    <name evidence="14" type="ORF">EDD38_5061</name>
</gene>
<evidence type="ECO:0000313" key="15">
    <source>
        <dbReference type="Proteomes" id="UP000266906"/>
    </source>
</evidence>
<feature type="binding site" evidence="12">
    <location>
        <position position="76"/>
    </location>
    <ligand>
        <name>[4Fe-4S] cluster</name>
        <dbReference type="ChEBI" id="CHEBI:49883"/>
    </ligand>
</feature>
<dbReference type="InterPro" id="IPR034768">
    <property type="entry name" value="4FE4S_WBL"/>
</dbReference>
<dbReference type="HAMAP" id="MF_01479">
    <property type="entry name" value="WhiB"/>
    <property type="match status" value="1"/>
</dbReference>
<dbReference type="InterPro" id="IPR003482">
    <property type="entry name" value="Whib"/>
</dbReference>
<accession>A0A3N4SJK0</accession>
<feature type="binding site" evidence="12">
    <location>
        <position position="82"/>
    </location>
    <ligand>
        <name>[4Fe-4S] cluster</name>
        <dbReference type="ChEBI" id="CHEBI:49883"/>
    </ligand>
</feature>
<dbReference type="PANTHER" id="PTHR38839:SF5">
    <property type="entry name" value="TRANSCRIPTIONAL REGULATOR WHID"/>
    <property type="match status" value="1"/>
</dbReference>
<organism evidence="14 15">
    <name type="scientific">Kitasatospora cineracea</name>
    <dbReference type="NCBI Taxonomy" id="88074"/>
    <lineage>
        <taxon>Bacteria</taxon>
        <taxon>Bacillati</taxon>
        <taxon>Actinomycetota</taxon>
        <taxon>Actinomycetes</taxon>
        <taxon>Kitasatosporales</taxon>
        <taxon>Streptomycetaceae</taxon>
        <taxon>Kitasatospora</taxon>
    </lineage>
</organism>
<comment type="caution">
    <text evidence="14">The sequence shown here is derived from an EMBL/GenBank/DDBJ whole genome shotgun (WGS) entry which is preliminary data.</text>
</comment>
<evidence type="ECO:0000256" key="4">
    <source>
        <dbReference type="ARBA" id="ARBA00022490"/>
    </source>
</evidence>
<dbReference type="GO" id="GO:0051539">
    <property type="term" value="F:4 iron, 4 sulfur cluster binding"/>
    <property type="evidence" value="ECO:0007669"/>
    <property type="project" value="UniProtKB-UniRule"/>
</dbReference>
<dbReference type="GO" id="GO:0035731">
    <property type="term" value="F:dinitrosyl-iron complex binding"/>
    <property type="evidence" value="ECO:0007669"/>
    <property type="project" value="UniProtKB-UniRule"/>
</dbReference>
<evidence type="ECO:0000256" key="3">
    <source>
        <dbReference type="ARBA" id="ARBA00022485"/>
    </source>
</evidence>
<protein>
    <recommendedName>
        <fullName evidence="12">Transcriptional regulator WhiB</fullName>
    </recommendedName>
</protein>
<dbReference type="GO" id="GO:0045454">
    <property type="term" value="P:cell redox homeostasis"/>
    <property type="evidence" value="ECO:0007669"/>
    <property type="project" value="TreeGrafter"/>
</dbReference>
<name>A0A3N4SJK0_9ACTN</name>
<keyword evidence="3 12" id="KW-0004">4Fe-4S</keyword>
<keyword evidence="7 12" id="KW-0411">Iron-sulfur</keyword>
<keyword evidence="9 12" id="KW-0238">DNA-binding</keyword>
<dbReference type="EMBL" id="RKQG01000001">
    <property type="protein sequence ID" value="RPE36684.1"/>
    <property type="molecule type" value="Genomic_DNA"/>
</dbReference>
<dbReference type="Proteomes" id="UP000266906">
    <property type="component" value="Unassembled WGS sequence"/>
</dbReference>
<evidence type="ECO:0000256" key="2">
    <source>
        <dbReference type="ARBA" id="ARBA00006597"/>
    </source>
</evidence>
<evidence type="ECO:0000256" key="12">
    <source>
        <dbReference type="HAMAP-Rule" id="MF_01479"/>
    </source>
</evidence>
<dbReference type="GO" id="GO:0046872">
    <property type="term" value="F:metal ion binding"/>
    <property type="evidence" value="ECO:0007669"/>
    <property type="project" value="UniProtKB-KW"/>
</dbReference>
<feature type="binding site" evidence="12">
    <location>
        <position position="73"/>
    </location>
    <ligand>
        <name>[4Fe-4S] cluster</name>
        <dbReference type="ChEBI" id="CHEBI:49883"/>
    </ligand>
</feature>
<evidence type="ECO:0000256" key="5">
    <source>
        <dbReference type="ARBA" id="ARBA00022723"/>
    </source>
</evidence>
<feature type="domain" description="4Fe-4S Wbl-type" evidence="13">
    <location>
        <begin position="37"/>
        <end position="107"/>
    </location>
</feature>
<keyword evidence="5 12" id="KW-0479">Metal-binding</keyword>
<dbReference type="GO" id="GO:0045892">
    <property type="term" value="P:negative regulation of DNA-templated transcription"/>
    <property type="evidence" value="ECO:0007669"/>
    <property type="project" value="TreeGrafter"/>
</dbReference>
<comment type="function">
    <text evidence="12">Acts as a transcriptional regulator. Probably redox-responsive. The apo- but not holo-form probably binds DNA.</text>
</comment>
<sequence length="121" mass="13530">MTSGGAVRRRLFDPRSEGNVVTMVSRLPGAQTHHWDWQFEGSCRTVGSEVFFRPASEGRAEARQREQAAKRVCAGCPVRLECRRYALASREPYGVWGGLTEDERRALLVRREPGDVIPSAA</sequence>
<dbReference type="GO" id="GO:0005737">
    <property type="term" value="C:cytoplasm"/>
    <property type="evidence" value="ECO:0007669"/>
    <property type="project" value="UniProtKB-SubCell"/>
</dbReference>
<evidence type="ECO:0000256" key="10">
    <source>
        <dbReference type="ARBA" id="ARBA00023157"/>
    </source>
</evidence>
<dbReference type="PANTHER" id="PTHR38839">
    <property type="entry name" value="TRANSCRIPTIONAL REGULATOR WHID-RELATED"/>
    <property type="match status" value="1"/>
</dbReference>